<sequence>MIRKKILLFIVSITALGLLGISNVTEASAAPEMKRLEGFDSSKQYNDLQGIEHTFVEALKYKTKRSDISEKSLLKYVYPSKTDTQLQTASASIKDCISYATSLGVQMNWVDANSEGIDFQILKKEIDKGNPSILCFKPKVPDWREPYLLALVHGYIFVEADGVSLKDPFQSLSIWTSNYIYPTTINVKEKTNSITMTDFSTNNNPEREYLHYGYILFN</sequence>
<dbReference type="Gene3D" id="3.90.70.10">
    <property type="entry name" value="Cysteine proteinases"/>
    <property type="match status" value="1"/>
</dbReference>
<evidence type="ECO:0008006" key="3">
    <source>
        <dbReference type="Google" id="ProtNLM"/>
    </source>
</evidence>
<organism evidence="1 2">
    <name type="scientific">Enterococcus faecalis TX4248</name>
    <dbReference type="NCBI Taxonomy" id="749495"/>
    <lineage>
        <taxon>Bacteria</taxon>
        <taxon>Bacillati</taxon>
        <taxon>Bacillota</taxon>
        <taxon>Bacilli</taxon>
        <taxon>Lactobacillales</taxon>
        <taxon>Enterococcaceae</taxon>
        <taxon>Enterococcus</taxon>
    </lineage>
</organism>
<name>A0A125W6K5_ENTFL</name>
<evidence type="ECO:0000313" key="2">
    <source>
        <dbReference type="Proteomes" id="UP000004846"/>
    </source>
</evidence>
<dbReference type="AlphaFoldDB" id="A0A125W6K5"/>
<evidence type="ECO:0000313" key="1">
    <source>
        <dbReference type="EMBL" id="EFM82924.1"/>
    </source>
</evidence>
<protein>
    <recommendedName>
        <fullName evidence="3">Peptidase C39-like domain-containing protein</fullName>
    </recommendedName>
</protein>
<dbReference type="EMBL" id="AEBR01000040">
    <property type="protein sequence ID" value="EFM82924.1"/>
    <property type="molecule type" value="Genomic_DNA"/>
</dbReference>
<comment type="caution">
    <text evidence="1">The sequence shown here is derived from an EMBL/GenBank/DDBJ whole genome shotgun (WGS) entry which is preliminary data.</text>
</comment>
<accession>A0A125W6K5</accession>
<gene>
    <name evidence="1" type="ORF">HMPREF9498_01394</name>
</gene>
<reference evidence="1 2" key="1">
    <citation type="submission" date="2010-07" db="EMBL/GenBank/DDBJ databases">
        <authorList>
            <person name="Sid Ahmed O."/>
        </authorList>
    </citation>
    <scope>NUCLEOTIDE SEQUENCE [LARGE SCALE GENOMIC DNA]</scope>
    <source>
        <strain evidence="1 2">TX4248</strain>
    </source>
</reference>
<dbReference type="RefSeq" id="WP_002402114.1">
    <property type="nucleotide sequence ID" value="NZ_GL454441.1"/>
</dbReference>
<dbReference type="HOGENOM" id="CLU_1298176_0_0_9"/>
<dbReference type="Proteomes" id="UP000004846">
    <property type="component" value="Unassembled WGS sequence"/>
</dbReference>
<proteinExistence type="predicted"/>